<gene>
    <name evidence="1" type="ORF">IAA37_06230</name>
</gene>
<protein>
    <recommendedName>
        <fullName evidence="3">Stage III sporulation protein AG</fullName>
    </recommendedName>
</protein>
<comment type="caution">
    <text evidence="1">The sequence shown here is derived from an EMBL/GenBank/DDBJ whole genome shotgun (WGS) entry which is preliminary data.</text>
</comment>
<dbReference type="AlphaFoldDB" id="A0A9D2S9Q5"/>
<dbReference type="EMBL" id="DWXN01000012">
    <property type="protein sequence ID" value="HJB75254.1"/>
    <property type="molecule type" value="Genomic_DNA"/>
</dbReference>
<reference evidence="1" key="1">
    <citation type="journal article" date="2021" name="PeerJ">
        <title>Extensive microbial diversity within the chicken gut microbiome revealed by metagenomics and culture.</title>
        <authorList>
            <person name="Gilroy R."/>
            <person name="Ravi A."/>
            <person name="Getino M."/>
            <person name="Pursley I."/>
            <person name="Horton D.L."/>
            <person name="Alikhan N.F."/>
            <person name="Baker D."/>
            <person name="Gharbi K."/>
            <person name="Hall N."/>
            <person name="Watson M."/>
            <person name="Adriaenssens E.M."/>
            <person name="Foster-Nyarko E."/>
            <person name="Jarju S."/>
            <person name="Secka A."/>
            <person name="Antonio M."/>
            <person name="Oren A."/>
            <person name="Chaudhuri R.R."/>
            <person name="La Ragione R."/>
            <person name="Hildebrand F."/>
            <person name="Pallen M.J."/>
        </authorList>
    </citation>
    <scope>NUCLEOTIDE SEQUENCE</scope>
    <source>
        <strain evidence="1">CHK188-16595</strain>
    </source>
</reference>
<proteinExistence type="predicted"/>
<evidence type="ECO:0008006" key="3">
    <source>
        <dbReference type="Google" id="ProtNLM"/>
    </source>
</evidence>
<name>A0A9D2S9Q5_9FIRM</name>
<organism evidence="1 2">
    <name type="scientific">Candidatus Eubacterium faecale</name>
    <dbReference type="NCBI Taxonomy" id="2838568"/>
    <lineage>
        <taxon>Bacteria</taxon>
        <taxon>Bacillati</taxon>
        <taxon>Bacillota</taxon>
        <taxon>Clostridia</taxon>
        <taxon>Eubacteriales</taxon>
        <taxon>Eubacteriaceae</taxon>
        <taxon>Eubacterium</taxon>
    </lineage>
</organism>
<accession>A0A9D2S9Q5</accession>
<dbReference type="Proteomes" id="UP000823877">
    <property type="component" value="Unassembled WGS sequence"/>
</dbReference>
<reference evidence="1" key="2">
    <citation type="submission" date="2021-04" db="EMBL/GenBank/DDBJ databases">
        <authorList>
            <person name="Gilroy R."/>
        </authorList>
    </citation>
    <scope>NUCLEOTIDE SEQUENCE</scope>
    <source>
        <strain evidence="1">CHK188-16595</strain>
    </source>
</reference>
<evidence type="ECO:0000313" key="2">
    <source>
        <dbReference type="Proteomes" id="UP000823877"/>
    </source>
</evidence>
<sequence>MKFKLKEKFSDLMRTKDARNKLLIAAAALGVILILLSELNFSSPQAEESVQTGDYAEYVSTLNDELTNVISSIDGVGTCKVMITLKNTKESVYAENNETSNSDSSNSQNNEYVIYNSENGDSPLLLKEEMPQVAGVAVVCSGGDSEAVREKIIDCVCALFNISSSRVSVAKLNTKGGN</sequence>
<evidence type="ECO:0000313" key="1">
    <source>
        <dbReference type="EMBL" id="HJB75254.1"/>
    </source>
</evidence>